<dbReference type="Gene3D" id="3.90.550.10">
    <property type="entry name" value="Spore Coat Polysaccharide Biosynthesis Protein SpsA, Chain A"/>
    <property type="match status" value="1"/>
</dbReference>
<accession>A0ABV9ZSV6</accession>
<keyword evidence="1" id="KW-0808">Transferase</keyword>
<dbReference type="Pfam" id="PF02709">
    <property type="entry name" value="Glyco_transf_7C"/>
    <property type="match status" value="1"/>
</dbReference>
<keyword evidence="3" id="KW-0328">Glycosyltransferase</keyword>
<dbReference type="InterPro" id="IPR027791">
    <property type="entry name" value="Galactosyl_T_C"/>
</dbReference>
<proteinExistence type="predicted"/>
<keyword evidence="4" id="KW-1185">Reference proteome</keyword>
<dbReference type="Proteomes" id="UP001596222">
    <property type="component" value="Unassembled WGS sequence"/>
</dbReference>
<name>A0ABV9ZSV6_9ACTN</name>
<evidence type="ECO:0000313" key="3">
    <source>
        <dbReference type="EMBL" id="MFC5143556.1"/>
    </source>
</evidence>
<gene>
    <name evidence="3" type="ORF">ACFPP6_02455</name>
</gene>
<sequence length="305" mass="32825">MTGYTTEVSVIIPLYGEHRGRTSIPAVTAAWLAQDVPCEVIIATAGDLSLGDTGGARLVRAAPSLRAPGLLRNAGAAVARGRMLYLSDADVAPLGRDYLTRALAAARHREGAWAQPWMYRLDGAGEHAEHGPVVDLRPGPSRDGRPYCTVTAGPGGVLRPLPGEVIVRRSMLHCGTVTDVAVMYPPPGPAPDSGDRRDWRAPFHWGAMLLERRLFDAVGGYCRRYYGWGGEDDDLFVKVASRTPVTMAWAEAGTGISCLHFEHSYPYSGTPEREANSDLYARRTAEGPEAMIGQDLADARAASRS</sequence>
<comment type="caution">
    <text evidence="3">The sequence shown here is derived from an EMBL/GenBank/DDBJ whole genome shotgun (WGS) entry which is preliminary data.</text>
</comment>
<dbReference type="EMBL" id="JBHSKJ010000001">
    <property type="protein sequence ID" value="MFC5143556.1"/>
    <property type="molecule type" value="Genomic_DNA"/>
</dbReference>
<dbReference type="SUPFAM" id="SSF53448">
    <property type="entry name" value="Nucleotide-diphospho-sugar transferases"/>
    <property type="match status" value="1"/>
</dbReference>
<evidence type="ECO:0000313" key="4">
    <source>
        <dbReference type="Proteomes" id="UP001596222"/>
    </source>
</evidence>
<dbReference type="GO" id="GO:0016757">
    <property type="term" value="F:glycosyltransferase activity"/>
    <property type="evidence" value="ECO:0007669"/>
    <property type="project" value="UniProtKB-KW"/>
</dbReference>
<organism evidence="3 4">
    <name type="scientific">Streptomyces aureoversilis</name>
    <dbReference type="NCBI Taxonomy" id="67277"/>
    <lineage>
        <taxon>Bacteria</taxon>
        <taxon>Bacillati</taxon>
        <taxon>Actinomycetota</taxon>
        <taxon>Actinomycetes</taxon>
        <taxon>Kitasatosporales</taxon>
        <taxon>Streptomycetaceae</taxon>
        <taxon>Streptomyces</taxon>
    </lineage>
</organism>
<evidence type="ECO:0000259" key="2">
    <source>
        <dbReference type="Pfam" id="PF02709"/>
    </source>
</evidence>
<reference evidence="4" key="1">
    <citation type="journal article" date="2019" name="Int. J. Syst. Evol. Microbiol.">
        <title>The Global Catalogue of Microorganisms (GCM) 10K type strain sequencing project: providing services to taxonomists for standard genome sequencing and annotation.</title>
        <authorList>
            <consortium name="The Broad Institute Genomics Platform"/>
            <consortium name="The Broad Institute Genome Sequencing Center for Infectious Disease"/>
            <person name="Wu L."/>
            <person name="Ma J."/>
        </authorList>
    </citation>
    <scope>NUCLEOTIDE SEQUENCE [LARGE SCALE GENOMIC DNA]</scope>
    <source>
        <strain evidence="4">CGMCC 4.1641</strain>
    </source>
</reference>
<feature type="domain" description="Galactosyltransferase C-terminal" evidence="2">
    <location>
        <begin position="206"/>
        <end position="241"/>
    </location>
</feature>
<evidence type="ECO:0000256" key="1">
    <source>
        <dbReference type="ARBA" id="ARBA00022679"/>
    </source>
</evidence>
<dbReference type="RefSeq" id="WP_382036545.1">
    <property type="nucleotide sequence ID" value="NZ_JBHSKJ010000001.1"/>
</dbReference>
<protein>
    <submittedName>
        <fullName evidence="3">Galactosyltransferase-related protein</fullName>
    </submittedName>
</protein>
<dbReference type="InterPro" id="IPR029044">
    <property type="entry name" value="Nucleotide-diphossugar_trans"/>
</dbReference>